<reference evidence="2" key="1">
    <citation type="submission" date="2023-07" db="EMBL/GenBank/DDBJ databases">
        <title>Sorghum-associated microbial communities from plants grown in Nebraska, USA.</title>
        <authorList>
            <person name="Schachtman D."/>
        </authorList>
    </citation>
    <scope>NUCLEOTIDE SEQUENCE</scope>
    <source>
        <strain evidence="2">DS3754</strain>
    </source>
</reference>
<evidence type="ECO:0000256" key="1">
    <source>
        <dbReference type="SAM" id="MobiDB-lite"/>
    </source>
</evidence>
<sequence length="117" mass="13010">MTVFEWVAERLESLGIAAYPVAAPADAERPYAAYQRVGGRSISFLGTELPSVKNERVQIAIWAERALQVEALGLQLENLLMSAEDFQVEPIGSPIDDHDEETGLYGSRQDFSIWSPR</sequence>
<dbReference type="Pfam" id="PF11367">
    <property type="entry name" value="Tail_completion_gp17"/>
    <property type="match status" value="1"/>
</dbReference>
<dbReference type="EMBL" id="JAUSRD010000001">
    <property type="protein sequence ID" value="MDP9891231.1"/>
    <property type="molecule type" value="Genomic_DNA"/>
</dbReference>
<evidence type="ECO:0000313" key="2">
    <source>
        <dbReference type="EMBL" id="MDP9891231.1"/>
    </source>
</evidence>
<dbReference type="RefSeq" id="WP_307683605.1">
    <property type="nucleotide sequence ID" value="NZ_JAUSRD010000001.1"/>
</dbReference>
<dbReference type="InterPro" id="IPR021508">
    <property type="entry name" value="Gp17-like"/>
</dbReference>
<protein>
    <recommendedName>
        <fullName evidence="4">DUF3168 domain-containing protein</fullName>
    </recommendedName>
</protein>
<gene>
    <name evidence="2" type="ORF">J2W31_000327</name>
</gene>
<name>A0AAW8CPI0_9BURK</name>
<accession>A0AAW8CPI0</accession>
<feature type="region of interest" description="Disordered" evidence="1">
    <location>
        <begin position="90"/>
        <end position="117"/>
    </location>
</feature>
<organism evidence="2 3">
    <name type="scientific">Variovorax boronicumulans</name>
    <dbReference type="NCBI Taxonomy" id="436515"/>
    <lineage>
        <taxon>Bacteria</taxon>
        <taxon>Pseudomonadati</taxon>
        <taxon>Pseudomonadota</taxon>
        <taxon>Betaproteobacteria</taxon>
        <taxon>Burkholderiales</taxon>
        <taxon>Comamonadaceae</taxon>
        <taxon>Variovorax</taxon>
    </lineage>
</organism>
<evidence type="ECO:0008006" key="4">
    <source>
        <dbReference type="Google" id="ProtNLM"/>
    </source>
</evidence>
<dbReference type="AlphaFoldDB" id="A0AAW8CPI0"/>
<dbReference type="Proteomes" id="UP001242045">
    <property type="component" value="Unassembled WGS sequence"/>
</dbReference>
<proteinExistence type="predicted"/>
<evidence type="ECO:0000313" key="3">
    <source>
        <dbReference type="Proteomes" id="UP001242045"/>
    </source>
</evidence>
<comment type="caution">
    <text evidence="2">The sequence shown here is derived from an EMBL/GenBank/DDBJ whole genome shotgun (WGS) entry which is preliminary data.</text>
</comment>